<keyword evidence="2" id="KW-1185">Reference proteome</keyword>
<name>A0A327ZB60_9ACTN</name>
<accession>A0A327ZB60</accession>
<evidence type="ECO:0000313" key="2">
    <source>
        <dbReference type="Proteomes" id="UP000249341"/>
    </source>
</evidence>
<reference evidence="1 2" key="1">
    <citation type="submission" date="2018-06" db="EMBL/GenBank/DDBJ databases">
        <title>Genomic Encyclopedia of Type Strains, Phase III (KMG-III): the genomes of soil and plant-associated and newly described type strains.</title>
        <authorList>
            <person name="Whitman W."/>
        </authorList>
    </citation>
    <scope>NUCLEOTIDE SEQUENCE [LARGE SCALE GENOMIC DNA]</scope>
    <source>
        <strain evidence="1 2">CGMCC 4.7090</strain>
    </source>
</reference>
<dbReference type="RefSeq" id="WP_220091353.1">
    <property type="nucleotide sequence ID" value="NZ_JACHWI010000007.1"/>
</dbReference>
<protein>
    <submittedName>
        <fullName evidence="1">Uncharacterized protein</fullName>
    </submittedName>
</protein>
<gene>
    <name evidence="1" type="ORF">B0I29_108131</name>
</gene>
<dbReference type="AlphaFoldDB" id="A0A327ZB60"/>
<sequence length="117" mass="12748">MTHRFPDLVVWDGEHGRTIFYQSEMPYDPPSQADYTNGDKEGYAFQAMLDPANGLAPGDPVRMAAAMIASVDQQPAPMRIVLGSQALSRTVDVLRKRIAGFEAQAELAASTDFPPGH</sequence>
<evidence type="ECO:0000313" key="1">
    <source>
        <dbReference type="EMBL" id="RAK36541.1"/>
    </source>
</evidence>
<dbReference type="EMBL" id="QLMJ01000008">
    <property type="protein sequence ID" value="RAK36541.1"/>
    <property type="molecule type" value="Genomic_DNA"/>
</dbReference>
<proteinExistence type="predicted"/>
<organism evidence="1 2">
    <name type="scientific">Actinoplanes lutulentus</name>
    <dbReference type="NCBI Taxonomy" id="1287878"/>
    <lineage>
        <taxon>Bacteria</taxon>
        <taxon>Bacillati</taxon>
        <taxon>Actinomycetota</taxon>
        <taxon>Actinomycetes</taxon>
        <taxon>Micromonosporales</taxon>
        <taxon>Micromonosporaceae</taxon>
        <taxon>Actinoplanes</taxon>
    </lineage>
</organism>
<comment type="caution">
    <text evidence="1">The sequence shown here is derived from an EMBL/GenBank/DDBJ whole genome shotgun (WGS) entry which is preliminary data.</text>
</comment>
<dbReference type="Proteomes" id="UP000249341">
    <property type="component" value="Unassembled WGS sequence"/>
</dbReference>